<comment type="caution">
    <text evidence="2">The sequence shown here is derived from an EMBL/GenBank/DDBJ whole genome shotgun (WGS) entry which is preliminary data.</text>
</comment>
<evidence type="ECO:0000256" key="1">
    <source>
        <dbReference type="SAM" id="Coils"/>
    </source>
</evidence>
<dbReference type="GeneID" id="64626793"/>
<name>A0A9P7EDI9_9AGAM</name>
<keyword evidence="3" id="KW-1185">Reference proteome</keyword>
<dbReference type="Proteomes" id="UP000807769">
    <property type="component" value="Unassembled WGS sequence"/>
</dbReference>
<evidence type="ECO:0000313" key="3">
    <source>
        <dbReference type="Proteomes" id="UP000807769"/>
    </source>
</evidence>
<reference evidence="2" key="1">
    <citation type="journal article" date="2020" name="New Phytol.">
        <title>Comparative genomics reveals dynamic genome evolution in host specialist ectomycorrhizal fungi.</title>
        <authorList>
            <person name="Lofgren L.A."/>
            <person name="Nguyen N.H."/>
            <person name="Vilgalys R."/>
            <person name="Ruytinx J."/>
            <person name="Liao H.L."/>
            <person name="Branco S."/>
            <person name="Kuo A."/>
            <person name="LaButti K."/>
            <person name="Lipzen A."/>
            <person name="Andreopoulos W."/>
            <person name="Pangilinan J."/>
            <person name="Riley R."/>
            <person name="Hundley H."/>
            <person name="Na H."/>
            <person name="Barry K."/>
            <person name="Grigoriev I.V."/>
            <person name="Stajich J.E."/>
            <person name="Kennedy P.G."/>
        </authorList>
    </citation>
    <scope>NUCLEOTIDE SEQUENCE</scope>
    <source>
        <strain evidence="2">MN1</strain>
    </source>
</reference>
<gene>
    <name evidence="2" type="ORF">BJ212DRAFT_1299009</name>
</gene>
<dbReference type="RefSeq" id="XP_041194249.1">
    <property type="nucleotide sequence ID" value="XM_041332776.1"/>
</dbReference>
<organism evidence="2 3">
    <name type="scientific">Suillus subaureus</name>
    <dbReference type="NCBI Taxonomy" id="48587"/>
    <lineage>
        <taxon>Eukaryota</taxon>
        <taxon>Fungi</taxon>
        <taxon>Dikarya</taxon>
        <taxon>Basidiomycota</taxon>
        <taxon>Agaricomycotina</taxon>
        <taxon>Agaricomycetes</taxon>
        <taxon>Agaricomycetidae</taxon>
        <taxon>Boletales</taxon>
        <taxon>Suillineae</taxon>
        <taxon>Suillaceae</taxon>
        <taxon>Suillus</taxon>
    </lineage>
</organism>
<dbReference type="AlphaFoldDB" id="A0A9P7EDI9"/>
<sequence>MTATTTEAQAAWQLQVAEDECLCTEQKRLAEEEERQVQAVRLEEEIALAEEKKKNCSKYHVLPERPHPTAAEDEILVSDFAMQKLNKGLYVEIYYWTNDGLDDTLTNYHTKDNDGMVPTMGEDRSTAWVSVAAMRPSTSVVPDHNLTTVDFTQAVPHMINSLEEKGWPKQRVLMLACFWGAIMIHRHWNSRDKSAHKGLMLFQEEQRRAWHNAIPIPANAWDISIINETVITCMVDRVYRDEMTKTNKI</sequence>
<protein>
    <submittedName>
        <fullName evidence="2">Uncharacterized protein</fullName>
    </submittedName>
</protein>
<proteinExistence type="predicted"/>
<evidence type="ECO:0000313" key="2">
    <source>
        <dbReference type="EMBL" id="KAG1818189.1"/>
    </source>
</evidence>
<keyword evidence="1" id="KW-0175">Coiled coil</keyword>
<dbReference type="OrthoDB" id="2688210at2759"/>
<accession>A0A9P7EDI9</accession>
<feature type="coiled-coil region" evidence="1">
    <location>
        <begin position="23"/>
        <end position="59"/>
    </location>
</feature>
<dbReference type="EMBL" id="JABBWG010000012">
    <property type="protein sequence ID" value="KAG1818189.1"/>
    <property type="molecule type" value="Genomic_DNA"/>
</dbReference>